<organism evidence="3 4">
    <name type="scientific">Streptomyces mobaraensis</name>
    <name type="common">Streptoverticillium mobaraense</name>
    <dbReference type="NCBI Taxonomy" id="35621"/>
    <lineage>
        <taxon>Bacteria</taxon>
        <taxon>Bacillati</taxon>
        <taxon>Actinomycetota</taxon>
        <taxon>Actinomycetes</taxon>
        <taxon>Kitasatosporales</taxon>
        <taxon>Streptomycetaceae</taxon>
        <taxon>Streptomyces</taxon>
    </lineage>
</organism>
<dbReference type="Proteomes" id="UP000327000">
    <property type="component" value="Unassembled WGS sequence"/>
</dbReference>
<evidence type="ECO:0000313" key="3">
    <source>
        <dbReference type="EMBL" id="KAB7849271.1"/>
    </source>
</evidence>
<dbReference type="EMBL" id="VOKX01000010">
    <property type="protein sequence ID" value="KAB7849271.1"/>
    <property type="molecule type" value="Genomic_DNA"/>
</dbReference>
<dbReference type="AlphaFoldDB" id="A0A5N5WC16"/>
<comment type="caution">
    <text evidence="3">The sequence shown here is derived from an EMBL/GenBank/DDBJ whole genome shotgun (WGS) entry which is preliminary data.</text>
</comment>
<evidence type="ECO:0000259" key="2">
    <source>
        <dbReference type="Pfam" id="PF04149"/>
    </source>
</evidence>
<evidence type="ECO:0000313" key="4">
    <source>
        <dbReference type="Proteomes" id="UP000327000"/>
    </source>
</evidence>
<feature type="compositionally biased region" description="Low complexity" evidence="1">
    <location>
        <begin position="1"/>
        <end position="10"/>
    </location>
</feature>
<reference evidence="3 4" key="1">
    <citation type="journal article" date="2019" name="Microb. Cell Fact.">
        <title>Exploring novel herbicidin analogues by transcriptional regulator overexpression and MS/MS molecular networking.</title>
        <authorList>
            <person name="Shi Y."/>
            <person name="Gu R."/>
            <person name="Li Y."/>
            <person name="Wang X."/>
            <person name="Ren W."/>
            <person name="Li X."/>
            <person name="Wang L."/>
            <person name="Xie Y."/>
            <person name="Hong B."/>
        </authorList>
    </citation>
    <scope>NUCLEOTIDE SEQUENCE [LARGE SCALE GENOMIC DNA]</scope>
    <source>
        <strain evidence="3 4">US-43</strain>
    </source>
</reference>
<dbReference type="OrthoDB" id="4233552at2"/>
<feature type="domain" description="DUF397" evidence="2">
    <location>
        <begin position="26"/>
        <end position="78"/>
    </location>
</feature>
<proteinExistence type="predicted"/>
<name>A0A5N5WC16_STRMB</name>
<dbReference type="InterPro" id="IPR007278">
    <property type="entry name" value="DUF397"/>
</dbReference>
<accession>A0A5N5WC16</accession>
<keyword evidence="4" id="KW-1185">Reference proteome</keyword>
<feature type="region of interest" description="Disordered" evidence="1">
    <location>
        <begin position="1"/>
        <end position="29"/>
    </location>
</feature>
<evidence type="ECO:0000256" key="1">
    <source>
        <dbReference type="SAM" id="MobiDB-lite"/>
    </source>
</evidence>
<sequence>MTTTSTSEETPVTDLELSHCHPQPSSWRTSTYTGRDNNCVEFGVHPLGRRAVRDTKDPARKTTLTFPAPAWQAFLNALSGDRI</sequence>
<protein>
    <submittedName>
        <fullName evidence="3">DUF397 domain-containing protein</fullName>
    </submittedName>
</protein>
<dbReference type="Pfam" id="PF04149">
    <property type="entry name" value="DUF397"/>
    <property type="match status" value="1"/>
</dbReference>
<gene>
    <name evidence="3" type="ORF">FRZ00_07615</name>
</gene>